<dbReference type="InterPro" id="IPR013783">
    <property type="entry name" value="Ig-like_fold"/>
</dbReference>
<dbReference type="Gene3D" id="2.60.120.430">
    <property type="entry name" value="Galactose-binding lectin"/>
    <property type="match status" value="1"/>
</dbReference>
<dbReference type="Gene3D" id="2.60.40.10">
    <property type="entry name" value="Immunoglobulins"/>
    <property type="match status" value="1"/>
</dbReference>
<accession>A0ABX7I3U8</accession>
<dbReference type="Pfam" id="PF05345">
    <property type="entry name" value="He_PIG"/>
    <property type="match status" value="1"/>
</dbReference>
<dbReference type="InterPro" id="IPR055372">
    <property type="entry name" value="CBM96"/>
</dbReference>
<protein>
    <submittedName>
        <fullName evidence="8">DNRLRE domain-containing protein</fullName>
    </submittedName>
</protein>
<dbReference type="PANTHER" id="PTHR42754:SF1">
    <property type="entry name" value="LIPOPROTEIN"/>
    <property type="match status" value="1"/>
</dbReference>
<dbReference type="NCBIfam" id="NF033679">
    <property type="entry name" value="DNRLRE_dom"/>
    <property type="match status" value="1"/>
</dbReference>
<feature type="domain" description="Malectin" evidence="5">
    <location>
        <begin position="656"/>
        <end position="803"/>
    </location>
</feature>
<comment type="subcellular location">
    <subcellularLocation>
        <location evidence="1">Secreted</location>
    </subcellularLocation>
</comment>
<dbReference type="Proteomes" id="UP000612680">
    <property type="component" value="Chromosome"/>
</dbReference>
<dbReference type="RefSeq" id="WP_204660953.1">
    <property type="nucleotide sequence ID" value="NZ_CP056775.1"/>
</dbReference>
<feature type="region of interest" description="Disordered" evidence="4">
    <location>
        <begin position="301"/>
        <end position="320"/>
    </location>
</feature>
<dbReference type="CDD" id="cd11304">
    <property type="entry name" value="Cadherin_repeat"/>
    <property type="match status" value="1"/>
</dbReference>
<proteinExistence type="predicted"/>
<reference evidence="8 9" key="1">
    <citation type="submission" date="2020-06" db="EMBL/GenBank/DDBJ databases">
        <title>Dyadobacter sandarakinus sp. nov., isolated from the soil of the Arctic Yellow River Station.</title>
        <authorList>
            <person name="Zhang Y."/>
            <person name="Peng F."/>
        </authorList>
    </citation>
    <scope>NUCLEOTIDE SEQUENCE [LARGE SCALE GENOMIC DNA]</scope>
    <source>
        <strain evidence="8 9">Q3-56</strain>
    </source>
</reference>
<evidence type="ECO:0000259" key="6">
    <source>
        <dbReference type="Pfam" id="PF18962"/>
    </source>
</evidence>
<sequence>MKIHALQAFQSTVLYFFLLFLGPGALLHAQPGIEWDQCYGSGSIRAAQATPDGGYILAGSTTGSVDQTEPAIGQGDYWIVKIAADGTKQWDRTLGSNRTDDVASVIATSDGGYLVGGKSKSNAGGNKTTNDFATELSKRGDYWIVKLSADGTIQWDKSYGGTVNDELTSMAQTADGGYILGGNSPSSIGGNKSQRNKGGNDYWVVKITADGTIQWDNAYGGPQTENLASVKQTSDGGYILAGSSASIVGGDKTEPARGNLDYWLVKISASGAREWDKTFGGNRNDECTSLVIAPDGGYLLGGSSNSDQSGEKSENTVGREYNGTGDYWVVKVSANGTQEWDQTIGGSGNDKMTSLLATPDGGYILGGTSISGRSGDKTTANKGSNDFWLVKLSASGAKIWDKTIGTSEDDGLAGICTAADGGYLLAGYTTHGLYDGDKLTSNLGERSKSGYWVVKCTSENGNKLAFSADSLYFETIQGAPIAPPQTVTLSPSAGTPNVRFSTGRSGQWLALPPPAAGQLSFGLNEAEIDWGYEQQTFVVAVAPGYARAVLNVNLNARPATARLEIRNIGNRMVKTGQDGGFQVFASADPGQTVTYSLVNAPFGAFIDPVTGIVEWIPNLPGVYNFSVKATTNGPPALSKEASVSITVTESIASGTFRINAGGPYFSASNGRNFKADAYFSGVDRVSTEPQGDIANTTDDDLYRTGRCSPRFNYNIPVRNGHYNVVLHFAETWFGAPGRGPAGVGKRRFHVDIEGERKLTNYDIFAEAGGAMRAIQDTIPVAVTDNFMNIEFLTGAADMPRIAAIEVIMVERLATVLQQLIADAYVNDGIFADTNFGSDPTLIVKTGTGNEISRNAYLKFGLAELTEITKAIIVINGENVEPGKVDFVPLTVFGLSNDDWTEKGITWNNAPAQSGVPVGSTKILSDIGPSNYYQIDVTDFVRAELAGDRVATFLLRDVKGTNQKLSFSSREGSPRPALLIYTSTVYASAARTGQEVFTPSPESDVQKTLVYPNPARQSFMLEVSGRHDANIWAELTDLAGNSVKLNLPKDTKPGSKTEIELTTLPVKPGIYLIHVWSNAFTESHKLVIVP</sequence>
<dbReference type="Pfam" id="PF11721">
    <property type="entry name" value="Malectin"/>
    <property type="match status" value="1"/>
</dbReference>
<evidence type="ECO:0000259" key="7">
    <source>
        <dbReference type="Pfam" id="PF24517"/>
    </source>
</evidence>
<evidence type="ECO:0000256" key="1">
    <source>
        <dbReference type="ARBA" id="ARBA00004613"/>
    </source>
</evidence>
<evidence type="ECO:0000256" key="3">
    <source>
        <dbReference type="ARBA" id="ARBA00022729"/>
    </source>
</evidence>
<keyword evidence="3" id="KW-0732">Signal</keyword>
<evidence type="ECO:0000256" key="2">
    <source>
        <dbReference type="ARBA" id="ARBA00022525"/>
    </source>
</evidence>
<dbReference type="Pfam" id="PF24517">
    <property type="entry name" value="CBM96"/>
    <property type="match status" value="1"/>
</dbReference>
<dbReference type="InterPro" id="IPR021720">
    <property type="entry name" value="Malectin_dom"/>
</dbReference>
<dbReference type="EMBL" id="CP056775">
    <property type="protein sequence ID" value="QRR00192.1"/>
    <property type="molecule type" value="Genomic_DNA"/>
</dbReference>
<dbReference type="PANTHER" id="PTHR42754">
    <property type="entry name" value="ENDOGLUCANASE"/>
    <property type="match status" value="1"/>
</dbReference>
<dbReference type="InterPro" id="IPR008979">
    <property type="entry name" value="Galactose-bd-like_sf"/>
</dbReference>
<organism evidence="8 9">
    <name type="scientific">Dyadobacter sandarakinus</name>
    <dbReference type="NCBI Taxonomy" id="2747268"/>
    <lineage>
        <taxon>Bacteria</taxon>
        <taxon>Pseudomonadati</taxon>
        <taxon>Bacteroidota</taxon>
        <taxon>Cytophagia</taxon>
        <taxon>Cytophagales</taxon>
        <taxon>Spirosomataceae</taxon>
        <taxon>Dyadobacter</taxon>
    </lineage>
</organism>
<name>A0ABX7I3U8_9BACT</name>
<dbReference type="InterPro" id="IPR026444">
    <property type="entry name" value="Secre_tail"/>
</dbReference>
<dbReference type="SUPFAM" id="SSF49785">
    <property type="entry name" value="Galactose-binding domain-like"/>
    <property type="match status" value="1"/>
</dbReference>
<dbReference type="Pfam" id="PF18962">
    <property type="entry name" value="Por_Secre_tail"/>
    <property type="match status" value="1"/>
</dbReference>
<feature type="domain" description="Carbohydrate-binding module family 96" evidence="7">
    <location>
        <begin position="818"/>
        <end position="979"/>
    </location>
</feature>
<evidence type="ECO:0000313" key="8">
    <source>
        <dbReference type="EMBL" id="QRR00192.1"/>
    </source>
</evidence>
<evidence type="ECO:0000259" key="5">
    <source>
        <dbReference type="Pfam" id="PF11721"/>
    </source>
</evidence>
<evidence type="ECO:0000256" key="4">
    <source>
        <dbReference type="SAM" id="MobiDB-lite"/>
    </source>
</evidence>
<evidence type="ECO:0000313" key="9">
    <source>
        <dbReference type="Proteomes" id="UP000612680"/>
    </source>
</evidence>
<keyword evidence="2" id="KW-0964">Secreted</keyword>
<feature type="domain" description="Secretion system C-terminal sorting" evidence="6">
    <location>
        <begin position="1009"/>
        <end position="1087"/>
    </location>
</feature>
<gene>
    <name evidence="8" type="ORF">HWI92_04380</name>
</gene>
<keyword evidence="9" id="KW-1185">Reference proteome</keyword>
<dbReference type="NCBIfam" id="TIGR04183">
    <property type="entry name" value="Por_Secre_tail"/>
    <property type="match status" value="1"/>
</dbReference>